<dbReference type="PRINTS" id="PR00205">
    <property type="entry name" value="CADHERIN"/>
</dbReference>
<dbReference type="Proteomes" id="UP001634394">
    <property type="component" value="Unassembled WGS sequence"/>
</dbReference>
<evidence type="ECO:0000256" key="4">
    <source>
        <dbReference type="ARBA" id="ARBA00022837"/>
    </source>
</evidence>
<feature type="domain" description="Cadherin" evidence="9">
    <location>
        <begin position="476"/>
        <end position="576"/>
    </location>
</feature>
<gene>
    <name evidence="10" type="ORF">ACJMK2_035136</name>
</gene>
<evidence type="ECO:0000259" key="9">
    <source>
        <dbReference type="PROSITE" id="PS50268"/>
    </source>
</evidence>
<comment type="caution">
    <text evidence="10">The sequence shown here is derived from an EMBL/GenBank/DDBJ whole genome shotgun (WGS) entry which is preliminary data.</text>
</comment>
<sequence length="707" mass="79076">MDRVYQGRSFVVYMIVIEFTGLLLSGCMANPQFRSEPQYVQFPENRSTPIGTLLFNLTATDIEHPSNRMTIYGNDAQTNMYVSVSQTRYTSPVIADVHLKKPLDRESTDGVIDLNFFLSDSIGYTIHKTVRLYIIDECDEAPQYDRPSYTLEINESKDYWTKIYNGTFRMDPANGNVYLMKSLDYENNSFYQFTLYAHDSCGLNAVLASLTIKVKDVQDQPPFFIGLPYMRNIPEGYYNNFSILTVEAFDGDIDNPNKVNYSLVYTNECLENNNSGCVFCSKLFTINSLTGDITITGSLDWEMQDVLDIYGICNIAVKVTEITQGNINQVGDIQSSTNITVKIVDENNHSPTFESEIYTAKIQENARKHTTLLLTGSETDINIYDKDQGINSKFIVTLSCENETHCQTFAVVPDTAIFRDGVVTIRVNDSSLLDYEERTYMTITVIATETNNSNHTDTATVMVEIENVNEFPPVFTNGTYEAWIDEGVAIGTTVINITATDSDAGLYGYIAYSLFGGNTLFSIHNETGQVVTNYVTDREELPTIYLTVIAKDGGGIMTQAQLIINVNDVNDNSPVFQQKIYSAFLEENSTEYTNKSFLTVKATDADQYGTGNSEISYTLGKSAWNTNFTIDNTTGEIRLLFPLDYEALKDTDHGIINLTIIATDHGTSLPLSGNATVTILVQDMNDNAPVFMRMNCTETIKENAKNG</sequence>
<evidence type="ECO:0000256" key="7">
    <source>
        <dbReference type="PROSITE-ProRule" id="PRU00043"/>
    </source>
</evidence>
<dbReference type="EMBL" id="JBJQND010000005">
    <property type="protein sequence ID" value="KAL3877430.1"/>
    <property type="molecule type" value="Genomic_DNA"/>
</dbReference>
<keyword evidence="4 7" id="KW-0106">Calcium</keyword>
<dbReference type="SMART" id="SM00112">
    <property type="entry name" value="CA"/>
    <property type="match status" value="5"/>
</dbReference>
<evidence type="ECO:0000256" key="3">
    <source>
        <dbReference type="ARBA" id="ARBA00022737"/>
    </source>
</evidence>
<keyword evidence="6 8" id="KW-0472">Membrane</keyword>
<dbReference type="PROSITE" id="PS00232">
    <property type="entry name" value="CADHERIN_1"/>
    <property type="match status" value="1"/>
</dbReference>
<evidence type="ECO:0000256" key="2">
    <source>
        <dbReference type="ARBA" id="ARBA00022692"/>
    </source>
</evidence>
<evidence type="ECO:0000256" key="8">
    <source>
        <dbReference type="SAM" id="Phobius"/>
    </source>
</evidence>
<evidence type="ECO:0000256" key="1">
    <source>
        <dbReference type="ARBA" id="ARBA00004370"/>
    </source>
</evidence>
<feature type="domain" description="Cadherin" evidence="9">
    <location>
        <begin position="34"/>
        <end position="144"/>
    </location>
</feature>
<evidence type="ECO:0000313" key="11">
    <source>
        <dbReference type="Proteomes" id="UP001634394"/>
    </source>
</evidence>
<keyword evidence="5 8" id="KW-1133">Transmembrane helix</keyword>
<comment type="subcellular location">
    <subcellularLocation>
        <location evidence="1">Membrane</location>
    </subcellularLocation>
</comment>
<feature type="domain" description="Cadherin" evidence="9">
    <location>
        <begin position="139"/>
        <end position="224"/>
    </location>
</feature>
<dbReference type="PANTHER" id="PTHR24027:SF411">
    <property type="entry name" value="CADHERIN DOMAIN-CONTAINING PROTEIN"/>
    <property type="match status" value="1"/>
</dbReference>
<organism evidence="10 11">
    <name type="scientific">Sinanodonta woodiana</name>
    <name type="common">Chinese pond mussel</name>
    <name type="synonym">Anodonta woodiana</name>
    <dbReference type="NCBI Taxonomy" id="1069815"/>
    <lineage>
        <taxon>Eukaryota</taxon>
        <taxon>Metazoa</taxon>
        <taxon>Spiralia</taxon>
        <taxon>Lophotrochozoa</taxon>
        <taxon>Mollusca</taxon>
        <taxon>Bivalvia</taxon>
        <taxon>Autobranchia</taxon>
        <taxon>Heteroconchia</taxon>
        <taxon>Palaeoheterodonta</taxon>
        <taxon>Unionida</taxon>
        <taxon>Unionoidea</taxon>
        <taxon>Unionidae</taxon>
        <taxon>Unioninae</taxon>
        <taxon>Sinanodonta</taxon>
    </lineage>
</organism>
<dbReference type="GO" id="GO:0005886">
    <property type="term" value="C:plasma membrane"/>
    <property type="evidence" value="ECO:0007669"/>
    <property type="project" value="UniProtKB-SubCell"/>
</dbReference>
<reference evidence="10 11" key="1">
    <citation type="submission" date="2024-11" db="EMBL/GenBank/DDBJ databases">
        <title>Chromosome-level genome assembly of the freshwater bivalve Anodonta woodiana.</title>
        <authorList>
            <person name="Chen X."/>
        </authorList>
    </citation>
    <scope>NUCLEOTIDE SEQUENCE [LARGE SCALE GENOMIC DNA]</scope>
    <source>
        <strain evidence="10">MN2024</strain>
        <tissue evidence="10">Gills</tissue>
    </source>
</reference>
<evidence type="ECO:0000256" key="5">
    <source>
        <dbReference type="ARBA" id="ARBA00022989"/>
    </source>
</evidence>
<feature type="domain" description="Cadherin" evidence="9">
    <location>
        <begin position="577"/>
        <end position="691"/>
    </location>
</feature>
<feature type="domain" description="Cadherin" evidence="9">
    <location>
        <begin position="354"/>
        <end position="475"/>
    </location>
</feature>
<dbReference type="SUPFAM" id="SSF49313">
    <property type="entry name" value="Cadherin-like"/>
    <property type="match status" value="6"/>
</dbReference>
<dbReference type="PANTHER" id="PTHR24027">
    <property type="entry name" value="CADHERIN-23"/>
    <property type="match status" value="1"/>
</dbReference>
<dbReference type="GO" id="GO:0007155">
    <property type="term" value="P:cell adhesion"/>
    <property type="evidence" value="ECO:0007669"/>
    <property type="project" value="UniProtKB-KW"/>
</dbReference>
<dbReference type="AlphaFoldDB" id="A0ABD3WTX0"/>
<dbReference type="Gene3D" id="2.60.40.60">
    <property type="entry name" value="Cadherins"/>
    <property type="match status" value="6"/>
</dbReference>
<feature type="domain" description="Cadherin" evidence="9">
    <location>
        <begin position="225"/>
        <end position="353"/>
    </location>
</feature>
<keyword evidence="3" id="KW-0677">Repeat</keyword>
<keyword evidence="11" id="KW-1185">Reference proteome</keyword>
<name>A0ABD3WTX0_SINWO</name>
<protein>
    <recommendedName>
        <fullName evidence="9">Cadherin domain-containing protein</fullName>
    </recommendedName>
</protein>
<proteinExistence type="predicted"/>
<dbReference type="Pfam" id="PF00028">
    <property type="entry name" value="Cadherin"/>
    <property type="match status" value="2"/>
</dbReference>
<dbReference type="CDD" id="cd11304">
    <property type="entry name" value="Cadherin_repeat"/>
    <property type="match status" value="5"/>
</dbReference>
<dbReference type="InterPro" id="IPR020894">
    <property type="entry name" value="Cadherin_CS"/>
</dbReference>
<dbReference type="FunFam" id="2.60.40.60:FF:000020">
    <property type="entry name" value="Dachsous cadherin-related 1b"/>
    <property type="match status" value="2"/>
</dbReference>
<evidence type="ECO:0000313" key="10">
    <source>
        <dbReference type="EMBL" id="KAL3877430.1"/>
    </source>
</evidence>
<dbReference type="InterPro" id="IPR039808">
    <property type="entry name" value="Cadherin"/>
</dbReference>
<dbReference type="InterPro" id="IPR002126">
    <property type="entry name" value="Cadherin-like_dom"/>
</dbReference>
<evidence type="ECO:0000256" key="6">
    <source>
        <dbReference type="ARBA" id="ARBA00023136"/>
    </source>
</evidence>
<keyword evidence="2 8" id="KW-0812">Transmembrane</keyword>
<dbReference type="GO" id="GO:0005509">
    <property type="term" value="F:calcium ion binding"/>
    <property type="evidence" value="ECO:0007669"/>
    <property type="project" value="UniProtKB-UniRule"/>
</dbReference>
<dbReference type="InterPro" id="IPR015919">
    <property type="entry name" value="Cadherin-like_sf"/>
</dbReference>
<dbReference type="PROSITE" id="PS50268">
    <property type="entry name" value="CADHERIN_2"/>
    <property type="match status" value="6"/>
</dbReference>
<feature type="transmembrane region" description="Helical" evidence="8">
    <location>
        <begin position="12"/>
        <end position="33"/>
    </location>
</feature>
<accession>A0ABD3WTX0</accession>